<dbReference type="EMBL" id="QDEB01038884">
    <property type="protein sequence ID" value="RZC38917.1"/>
    <property type="molecule type" value="Genomic_DNA"/>
</dbReference>
<dbReference type="Proteomes" id="UP000292052">
    <property type="component" value="Unassembled WGS sequence"/>
</dbReference>
<evidence type="ECO:0000256" key="1">
    <source>
        <dbReference type="SAM" id="MobiDB-lite"/>
    </source>
</evidence>
<reference evidence="2 3" key="1">
    <citation type="submission" date="2017-03" db="EMBL/GenBank/DDBJ databases">
        <title>Genome of the blue death feigning beetle - Asbolus verrucosus.</title>
        <authorList>
            <person name="Rider S.D."/>
        </authorList>
    </citation>
    <scope>NUCLEOTIDE SEQUENCE [LARGE SCALE GENOMIC DNA]</scope>
    <source>
        <strain evidence="2">Butters</strain>
        <tissue evidence="2">Head and leg muscle</tissue>
    </source>
</reference>
<gene>
    <name evidence="2" type="ORF">BDFB_008277</name>
</gene>
<keyword evidence="3" id="KW-1185">Reference proteome</keyword>
<comment type="caution">
    <text evidence="2">The sequence shown here is derived from an EMBL/GenBank/DDBJ whole genome shotgun (WGS) entry which is preliminary data.</text>
</comment>
<accession>A0A482W2P0</accession>
<feature type="region of interest" description="Disordered" evidence="1">
    <location>
        <begin position="100"/>
        <end position="130"/>
    </location>
</feature>
<sequence length="130" mass="13422">MAEEHHAPGSRAGAQGCSRRGGQAKSAAAADVEVEVMDAGGMASSLRGLSSSATFAEHCSLALHVVIGSSGPARELSRASGEPLKSAEEVPFTRWALQTSRRLSPRPIADEGSGVEPLCANRLRHGPLPP</sequence>
<feature type="region of interest" description="Disordered" evidence="1">
    <location>
        <begin position="1"/>
        <end position="29"/>
    </location>
</feature>
<evidence type="ECO:0000313" key="2">
    <source>
        <dbReference type="EMBL" id="RZC38917.1"/>
    </source>
</evidence>
<name>A0A482W2P0_ASBVE</name>
<dbReference type="AlphaFoldDB" id="A0A482W2P0"/>
<organism evidence="2 3">
    <name type="scientific">Asbolus verrucosus</name>
    <name type="common">Desert ironclad beetle</name>
    <dbReference type="NCBI Taxonomy" id="1661398"/>
    <lineage>
        <taxon>Eukaryota</taxon>
        <taxon>Metazoa</taxon>
        <taxon>Ecdysozoa</taxon>
        <taxon>Arthropoda</taxon>
        <taxon>Hexapoda</taxon>
        <taxon>Insecta</taxon>
        <taxon>Pterygota</taxon>
        <taxon>Neoptera</taxon>
        <taxon>Endopterygota</taxon>
        <taxon>Coleoptera</taxon>
        <taxon>Polyphaga</taxon>
        <taxon>Cucujiformia</taxon>
        <taxon>Tenebrionidae</taxon>
        <taxon>Pimeliinae</taxon>
        <taxon>Asbolus</taxon>
    </lineage>
</organism>
<proteinExistence type="predicted"/>
<evidence type="ECO:0000313" key="3">
    <source>
        <dbReference type="Proteomes" id="UP000292052"/>
    </source>
</evidence>
<dbReference type="OrthoDB" id="10577602at2759"/>
<protein>
    <submittedName>
        <fullName evidence="2">Uncharacterized protein</fullName>
    </submittedName>
</protein>